<evidence type="ECO:0000313" key="2">
    <source>
        <dbReference type="Proteomes" id="UP000295285"/>
    </source>
</evidence>
<reference evidence="1 2" key="1">
    <citation type="submission" date="2019-03" db="EMBL/GenBank/DDBJ databases">
        <title>Above-ground endophytic microbial communities from plants in different locations in the United States.</title>
        <authorList>
            <person name="Frank C."/>
        </authorList>
    </citation>
    <scope>NUCLEOTIDE SEQUENCE [LARGE SCALE GENOMIC DNA]</scope>
    <source>
        <strain evidence="1 2">LP_2_YM</strain>
    </source>
</reference>
<evidence type="ECO:0000313" key="1">
    <source>
        <dbReference type="EMBL" id="TCW59669.1"/>
    </source>
</evidence>
<proteinExistence type="predicted"/>
<dbReference type="EMBL" id="SMDG01000001">
    <property type="protein sequence ID" value="TCW59669.1"/>
    <property type="molecule type" value="Genomic_DNA"/>
</dbReference>
<dbReference type="RefSeq" id="WP_131931467.1">
    <property type="nucleotide sequence ID" value="NZ_SMDF01000001.1"/>
</dbReference>
<dbReference type="AlphaFoldDB" id="A0A4R4BLY4"/>
<dbReference type="Proteomes" id="UP000295285">
    <property type="component" value="Unassembled WGS sequence"/>
</dbReference>
<protein>
    <submittedName>
        <fullName evidence="1">Uncharacterized protein</fullName>
    </submittedName>
</protein>
<name>A0A4R4BLY4_BACTU</name>
<gene>
    <name evidence="1" type="ORF">EC910_101299</name>
</gene>
<accession>A0A4R4BLY4</accession>
<sequence>MSNVFRCCLACDYQIKTYQSPEDEYQEVTVCPKCNGAFVDVWHISKYKNQKYNGNNPLEQNESKYIKANKITLVDGSTDIVTGEVRLFNSEGNGLLAAGRSYFNMDKVLSVKPIDIEACPCCDEPIEATELYADGGAVANVKHCAGCGWSNGGQINK</sequence>
<comment type="caution">
    <text evidence="1">The sequence shown here is derived from an EMBL/GenBank/DDBJ whole genome shotgun (WGS) entry which is preliminary data.</text>
</comment>
<organism evidence="1 2">
    <name type="scientific">Bacillus thuringiensis</name>
    <dbReference type="NCBI Taxonomy" id="1428"/>
    <lineage>
        <taxon>Bacteria</taxon>
        <taxon>Bacillati</taxon>
        <taxon>Bacillota</taxon>
        <taxon>Bacilli</taxon>
        <taxon>Bacillales</taxon>
        <taxon>Bacillaceae</taxon>
        <taxon>Bacillus</taxon>
        <taxon>Bacillus cereus group</taxon>
    </lineage>
</organism>